<accession>A0AA38IVV8</accession>
<name>A0AA38IVV8_9CUCU</name>
<keyword evidence="3" id="KW-1185">Reference proteome</keyword>
<evidence type="ECO:0000313" key="2">
    <source>
        <dbReference type="EMBL" id="KAJ3661332.1"/>
    </source>
</evidence>
<dbReference type="Proteomes" id="UP001168821">
    <property type="component" value="Unassembled WGS sequence"/>
</dbReference>
<evidence type="ECO:0000313" key="1">
    <source>
        <dbReference type="EMBL" id="KAJ3661331.1"/>
    </source>
</evidence>
<dbReference type="AlphaFoldDB" id="A0AA38IVV8"/>
<sequence>MLRNKPIRRLGTTPMGFLEGVLVCTAMIGHSSLVTTAGCRSLKKTWKRESRWILQQILVAEYLEATFGNDSFSQRESPVKLRRNYSVHNLCIVSQFCITVE</sequence>
<proteinExistence type="predicted"/>
<reference evidence="1" key="1">
    <citation type="journal article" date="2023" name="G3 (Bethesda)">
        <title>Whole genome assemblies of Zophobas morio and Tenebrio molitor.</title>
        <authorList>
            <person name="Kaur S."/>
            <person name="Stinson S.A."/>
            <person name="diCenzo G.C."/>
        </authorList>
    </citation>
    <scope>NUCLEOTIDE SEQUENCE</scope>
    <source>
        <strain evidence="1">QUZm001</strain>
    </source>
</reference>
<organism evidence="1 3">
    <name type="scientific">Zophobas morio</name>
    <dbReference type="NCBI Taxonomy" id="2755281"/>
    <lineage>
        <taxon>Eukaryota</taxon>
        <taxon>Metazoa</taxon>
        <taxon>Ecdysozoa</taxon>
        <taxon>Arthropoda</taxon>
        <taxon>Hexapoda</taxon>
        <taxon>Insecta</taxon>
        <taxon>Pterygota</taxon>
        <taxon>Neoptera</taxon>
        <taxon>Endopterygota</taxon>
        <taxon>Coleoptera</taxon>
        <taxon>Polyphaga</taxon>
        <taxon>Cucujiformia</taxon>
        <taxon>Tenebrionidae</taxon>
        <taxon>Zophobas</taxon>
    </lineage>
</organism>
<protein>
    <submittedName>
        <fullName evidence="1">Uncharacterized protein</fullName>
    </submittedName>
</protein>
<evidence type="ECO:0000313" key="3">
    <source>
        <dbReference type="Proteomes" id="UP001168821"/>
    </source>
</evidence>
<gene>
    <name evidence="1" type="ORF">Zmor_005730</name>
    <name evidence="2" type="ORF">Zmor_005731</name>
</gene>
<comment type="caution">
    <text evidence="1">The sequence shown here is derived from an EMBL/GenBank/DDBJ whole genome shotgun (WGS) entry which is preliminary data.</text>
</comment>
<dbReference type="EMBL" id="JALNTZ010000002">
    <property type="protein sequence ID" value="KAJ3661331.1"/>
    <property type="molecule type" value="Genomic_DNA"/>
</dbReference>
<dbReference type="EMBL" id="JALNTZ010000002">
    <property type="protein sequence ID" value="KAJ3661332.1"/>
    <property type="molecule type" value="Genomic_DNA"/>
</dbReference>